<dbReference type="InterPro" id="IPR036915">
    <property type="entry name" value="Cyclin-like_sf"/>
</dbReference>
<dbReference type="AlphaFoldDB" id="A0A834SUQ7"/>
<dbReference type="CDD" id="cd20543">
    <property type="entry name" value="CYCLIN_AtCycD-like_rpt1"/>
    <property type="match status" value="1"/>
</dbReference>
<feature type="domain" description="Cyclin-like" evidence="8">
    <location>
        <begin position="66"/>
        <end position="154"/>
    </location>
</feature>
<evidence type="ECO:0000256" key="1">
    <source>
        <dbReference type="ARBA" id="ARBA00009065"/>
    </source>
</evidence>
<comment type="subunit">
    <text evidence="2">Interacts with the CDC2 protein kinase to form a serine/threonine kinase holoenzyme complex also known as maturation promoting factor (MPF). The cyclin subunit imparts substrate specificity to the complex.</text>
</comment>
<gene>
    <name evidence="10" type="ORF">G2W53_036606</name>
</gene>
<sequence length="324" mass="37096">MALTEEPQQLQNPSSFLDALLCEEENNDISSWEEDDELISLISKETRTQYSNDDGTLNQSRQNAVFWVSKVSAHFNFSALTTLLAVNYLDRFLTSLKFQRDKPWMTQLVAVASLSLAAKMEETQVPLLLDLQVEESKYVFEAKTIQRMELLVLSTLEWRMSPVTPISFFEHIARRLGLKHRFLHWEFLRRCERVLLSVIIDSKVMSYLPSTIAAAIIIHITREIEPFNAMQYRNQLLDLLKINEEQVNQCYKQIVSILCCGHESIQEAHRKRKGVCEPNSPYGVIDASFISCDSSNESWTVGSVSLSPDPTIKRRRSNSGACVN</sequence>
<keyword evidence="11" id="KW-1185">Reference proteome</keyword>
<proteinExistence type="inferred from homology"/>
<comment type="caution">
    <text evidence="10">The sequence shown here is derived from an EMBL/GenBank/DDBJ whole genome shotgun (WGS) entry which is preliminary data.</text>
</comment>
<dbReference type="InterPro" id="IPR039361">
    <property type="entry name" value="Cyclin"/>
</dbReference>
<evidence type="ECO:0000256" key="3">
    <source>
        <dbReference type="ARBA" id="ARBA00022618"/>
    </source>
</evidence>
<dbReference type="Gene3D" id="1.10.472.10">
    <property type="entry name" value="Cyclin-like"/>
    <property type="match status" value="2"/>
</dbReference>
<evidence type="ECO:0000256" key="4">
    <source>
        <dbReference type="ARBA" id="ARBA00023127"/>
    </source>
</evidence>
<dbReference type="GO" id="GO:0010444">
    <property type="term" value="P:guard mother cell differentiation"/>
    <property type="evidence" value="ECO:0007669"/>
    <property type="project" value="UniProtKB-ARBA"/>
</dbReference>
<dbReference type="Pfam" id="PF00134">
    <property type="entry name" value="Cyclin_N"/>
    <property type="match status" value="1"/>
</dbReference>
<dbReference type="GO" id="GO:0048316">
    <property type="term" value="P:seed development"/>
    <property type="evidence" value="ECO:0007669"/>
    <property type="project" value="UniProtKB-ARBA"/>
</dbReference>
<keyword evidence="3" id="KW-0132">Cell division</keyword>
<evidence type="ECO:0000259" key="8">
    <source>
        <dbReference type="SMART" id="SM00385"/>
    </source>
</evidence>
<evidence type="ECO:0000256" key="6">
    <source>
        <dbReference type="ARBA" id="ARBA00032263"/>
    </source>
</evidence>
<evidence type="ECO:0000259" key="9">
    <source>
        <dbReference type="SMART" id="SM01332"/>
    </source>
</evidence>
<evidence type="ECO:0000256" key="5">
    <source>
        <dbReference type="ARBA" id="ARBA00023306"/>
    </source>
</evidence>
<protein>
    <recommendedName>
        <fullName evidence="6">B-like cyclin</fullName>
    </recommendedName>
</protein>
<dbReference type="Pfam" id="PF02984">
    <property type="entry name" value="Cyclin_C"/>
    <property type="match status" value="1"/>
</dbReference>
<keyword evidence="5" id="KW-0131">Cell cycle</keyword>
<dbReference type="FunFam" id="1.10.472.10:FF:000070">
    <property type="entry name" value="CYCLIN D32"/>
    <property type="match status" value="1"/>
</dbReference>
<comment type="similarity">
    <text evidence="1">Belongs to the cyclin family. Cyclin D subfamily.</text>
</comment>
<dbReference type="OrthoDB" id="5590282at2759"/>
<evidence type="ECO:0000313" key="10">
    <source>
        <dbReference type="EMBL" id="KAF7809863.1"/>
    </source>
</evidence>
<reference evidence="10" key="1">
    <citation type="submission" date="2020-09" db="EMBL/GenBank/DDBJ databases">
        <title>Genome-Enabled Discovery of Anthraquinone Biosynthesis in Senna tora.</title>
        <authorList>
            <person name="Kang S.-H."/>
            <person name="Pandey R.P."/>
            <person name="Lee C.-M."/>
            <person name="Sim J.-S."/>
            <person name="Jeong J.-T."/>
            <person name="Choi B.-S."/>
            <person name="Jung M."/>
            <person name="Ginzburg D."/>
            <person name="Zhao K."/>
            <person name="Won S.Y."/>
            <person name="Oh T.-J."/>
            <person name="Yu Y."/>
            <person name="Kim N.-H."/>
            <person name="Lee O.R."/>
            <person name="Lee T.-H."/>
            <person name="Bashyal P."/>
            <person name="Kim T.-S."/>
            <person name="Lee W.-H."/>
            <person name="Kawkins C."/>
            <person name="Kim C.-K."/>
            <person name="Kim J.S."/>
            <person name="Ahn B.O."/>
            <person name="Rhee S.Y."/>
            <person name="Sohng J.K."/>
        </authorList>
    </citation>
    <scope>NUCLEOTIDE SEQUENCE</scope>
    <source>
        <tissue evidence="10">Leaf</tissue>
    </source>
</reference>
<dbReference type="Proteomes" id="UP000634136">
    <property type="component" value="Unassembled WGS sequence"/>
</dbReference>
<dbReference type="InterPro" id="IPR006671">
    <property type="entry name" value="Cyclin_N"/>
</dbReference>
<organism evidence="10 11">
    <name type="scientific">Senna tora</name>
    <dbReference type="NCBI Taxonomy" id="362788"/>
    <lineage>
        <taxon>Eukaryota</taxon>
        <taxon>Viridiplantae</taxon>
        <taxon>Streptophyta</taxon>
        <taxon>Embryophyta</taxon>
        <taxon>Tracheophyta</taxon>
        <taxon>Spermatophyta</taxon>
        <taxon>Magnoliopsida</taxon>
        <taxon>eudicotyledons</taxon>
        <taxon>Gunneridae</taxon>
        <taxon>Pentapetalae</taxon>
        <taxon>rosids</taxon>
        <taxon>fabids</taxon>
        <taxon>Fabales</taxon>
        <taxon>Fabaceae</taxon>
        <taxon>Caesalpinioideae</taxon>
        <taxon>Cassia clade</taxon>
        <taxon>Senna</taxon>
    </lineage>
</organism>
<dbReference type="SMART" id="SM00385">
    <property type="entry name" value="CYCLIN"/>
    <property type="match status" value="1"/>
</dbReference>
<dbReference type="CDD" id="cd20544">
    <property type="entry name" value="CYCLIN_AtCycD-like_rpt2"/>
    <property type="match status" value="1"/>
</dbReference>
<evidence type="ECO:0000256" key="2">
    <source>
        <dbReference type="ARBA" id="ARBA00011177"/>
    </source>
</evidence>
<accession>A0A834SUQ7</accession>
<dbReference type="InterPro" id="IPR013763">
    <property type="entry name" value="Cyclin-like_dom"/>
</dbReference>
<dbReference type="PANTHER" id="PTHR10177">
    <property type="entry name" value="CYCLINS"/>
    <property type="match status" value="1"/>
</dbReference>
<evidence type="ECO:0000313" key="11">
    <source>
        <dbReference type="Proteomes" id="UP000634136"/>
    </source>
</evidence>
<name>A0A834SUQ7_9FABA</name>
<dbReference type="SUPFAM" id="SSF47954">
    <property type="entry name" value="Cyclin-like"/>
    <property type="match status" value="2"/>
</dbReference>
<evidence type="ECO:0000256" key="7">
    <source>
        <dbReference type="RuleBase" id="RU000383"/>
    </source>
</evidence>
<dbReference type="SMART" id="SM01332">
    <property type="entry name" value="Cyclin_C"/>
    <property type="match status" value="1"/>
</dbReference>
<feature type="domain" description="Cyclin C-terminal" evidence="9">
    <location>
        <begin position="163"/>
        <end position="293"/>
    </location>
</feature>
<dbReference type="InterPro" id="IPR004367">
    <property type="entry name" value="Cyclin_C-dom"/>
</dbReference>
<dbReference type="EMBL" id="JAAIUW010000011">
    <property type="protein sequence ID" value="KAF7809863.1"/>
    <property type="molecule type" value="Genomic_DNA"/>
</dbReference>
<dbReference type="GO" id="GO:0051301">
    <property type="term" value="P:cell division"/>
    <property type="evidence" value="ECO:0007669"/>
    <property type="project" value="UniProtKB-KW"/>
</dbReference>
<keyword evidence="4 7" id="KW-0195">Cyclin</keyword>
<dbReference type="FunFam" id="1.10.472.10:FF:000060">
    <property type="entry name" value="D6-type cyclin"/>
    <property type="match status" value="1"/>
</dbReference>